<evidence type="ECO:0000256" key="1">
    <source>
        <dbReference type="ARBA" id="ARBA00005820"/>
    </source>
</evidence>
<feature type="domain" description="Bacterial transcriptional activator" evidence="7">
    <location>
        <begin position="90"/>
        <end position="235"/>
    </location>
</feature>
<feature type="domain" description="AAA+ ATPase" evidence="5">
    <location>
        <begin position="295"/>
        <end position="447"/>
    </location>
</feature>
<dbReference type="InterPro" id="IPR005158">
    <property type="entry name" value="BTAD"/>
</dbReference>
<dbReference type="GO" id="GO:0000160">
    <property type="term" value="P:phosphorelay signal transduction system"/>
    <property type="evidence" value="ECO:0007669"/>
    <property type="project" value="InterPro"/>
</dbReference>
<evidence type="ECO:0000259" key="5">
    <source>
        <dbReference type="SMART" id="SM00382"/>
    </source>
</evidence>
<dbReference type="PANTHER" id="PTHR35807:SF1">
    <property type="entry name" value="TRANSCRIPTIONAL REGULATOR REDD"/>
    <property type="match status" value="1"/>
</dbReference>
<dbReference type="SMART" id="SM00862">
    <property type="entry name" value="Trans_reg_C"/>
    <property type="match status" value="1"/>
</dbReference>
<keyword evidence="2" id="KW-0805">Transcription regulation</keyword>
<dbReference type="EMBL" id="JH636049">
    <property type="protein sequence ID" value="EID53065.1"/>
    <property type="molecule type" value="Genomic_DNA"/>
</dbReference>
<reference evidence="8 9" key="1">
    <citation type="submission" date="2012-01" db="EMBL/GenBank/DDBJ databases">
        <title>Improved High-Quality Draft sequence of Saccharomonospora xinjiangensis XJ-54.</title>
        <authorList>
            <consortium name="US DOE Joint Genome Institute"/>
            <person name="Lucas S."/>
            <person name="Han J."/>
            <person name="Lapidus A."/>
            <person name="Cheng J.-F."/>
            <person name="Goodwin L."/>
            <person name="Pitluck S."/>
            <person name="Peters L."/>
            <person name="Mikhailova N."/>
            <person name="Teshima H."/>
            <person name="Detter J.C."/>
            <person name="Han C."/>
            <person name="Tapia R."/>
            <person name="Land M."/>
            <person name="Hauser L."/>
            <person name="Kyrpides N."/>
            <person name="Ivanova N."/>
            <person name="Pagani I."/>
            <person name="Brambilla E.-M."/>
            <person name="Klenk H.-P."/>
            <person name="Woyke T."/>
        </authorList>
    </citation>
    <scope>NUCLEOTIDE SEQUENCE [LARGE SCALE GENOMIC DNA]</scope>
    <source>
        <strain evidence="8 9">XJ-54</strain>
    </source>
</reference>
<dbReference type="AlphaFoldDB" id="I0UYW2"/>
<dbReference type="Gene3D" id="1.25.40.10">
    <property type="entry name" value="Tetratricopeptide repeat domain"/>
    <property type="match status" value="3"/>
</dbReference>
<evidence type="ECO:0000259" key="7">
    <source>
        <dbReference type="SMART" id="SM01043"/>
    </source>
</evidence>
<dbReference type="Gene3D" id="1.10.10.10">
    <property type="entry name" value="Winged helix-like DNA-binding domain superfamily/Winged helix DNA-binding domain"/>
    <property type="match status" value="1"/>
</dbReference>
<name>I0UYW2_9PSEU</name>
<dbReference type="GO" id="GO:0043531">
    <property type="term" value="F:ADP binding"/>
    <property type="evidence" value="ECO:0007669"/>
    <property type="project" value="InterPro"/>
</dbReference>
<dbReference type="InterPro" id="IPR027417">
    <property type="entry name" value="P-loop_NTPase"/>
</dbReference>
<dbReference type="PRINTS" id="PR00364">
    <property type="entry name" value="DISEASERSIST"/>
</dbReference>
<dbReference type="InterPro" id="IPR016032">
    <property type="entry name" value="Sig_transdc_resp-reg_C-effctor"/>
</dbReference>
<dbReference type="Pfam" id="PF03704">
    <property type="entry name" value="BTAD"/>
    <property type="match status" value="1"/>
</dbReference>
<accession>I0UYW2</accession>
<dbReference type="CDD" id="cd15831">
    <property type="entry name" value="BTAD"/>
    <property type="match status" value="1"/>
</dbReference>
<dbReference type="Pfam" id="PF13191">
    <property type="entry name" value="AAA_16"/>
    <property type="match status" value="1"/>
</dbReference>
<protein>
    <submittedName>
        <fullName evidence="8">DNA-binding transcriptional activator of the SARP family</fullName>
    </submittedName>
</protein>
<organism evidence="8 9">
    <name type="scientific">Saccharomonospora xinjiangensis XJ-54</name>
    <dbReference type="NCBI Taxonomy" id="882086"/>
    <lineage>
        <taxon>Bacteria</taxon>
        <taxon>Bacillati</taxon>
        <taxon>Actinomycetota</taxon>
        <taxon>Actinomycetes</taxon>
        <taxon>Pseudonocardiales</taxon>
        <taxon>Pseudonocardiaceae</taxon>
        <taxon>Saccharomonospora</taxon>
    </lineage>
</organism>
<dbReference type="SMART" id="SM00382">
    <property type="entry name" value="AAA"/>
    <property type="match status" value="1"/>
</dbReference>
<dbReference type="InterPro" id="IPR003593">
    <property type="entry name" value="AAA+_ATPase"/>
</dbReference>
<dbReference type="PANTHER" id="PTHR35807">
    <property type="entry name" value="TRANSCRIPTIONAL REGULATOR REDD-RELATED"/>
    <property type="match status" value="1"/>
</dbReference>
<sequence>MDFAVLGPVRVFREGNPIRLQGKRSAVVSTLLLHPDVAVSRERIVAWLWDDPPKSAVANVQTYVSQLRRAGIGIEHEGPAYRLPLDGHRLDLAEFEDGVRSARRAAAGDDLDTAHAEFGRAFALWRGSPAEGAPLADAALPRIAELEERARSARAEWVDVRLGLRRYDDVISELTVLVEAEPLREQPWRQLMTALHHAGRRGEALHVYSKARSALVNELGVEPGPELRDLHLSILHDDALSAVHVPGVVEVRSLPPAEPALPGPGCQLPPDIADFVGRERELATVHTALNSDGPAPSIVVLSGPPGVGKTTAAVHAAHLARPQYPEGQLFVRLRGGEHNPRTPADVLGELLRLLGVDGAVIPASVAERTAMYRARMADRRILVVLDDAADENQVEPLLPGTPSTAVLVTSRTPLAALPGSVPVPVELPDPDAAKNLLARLVGRDRVDSDPRSAEDLLSSCGYLPLAIRVVAARLAARPAWPLSELSRRLHGARSRLDELRVGSLDVRATFSAGYSALPEDARRAFRLFGLTGAESLAPWAFMASLTGTECGERADEAMEALVDAGLVTAHERDGAGQLRYRMHDLLRSYAQEHSGTASGSDHPGDRARLVRLAVRAHVRVVAASSQLPMPFAPPRVHHPPRTEPNPDDLAWLRAERTSLLPLAEAVASFEFGTAVDLACDYTPHLVNDGFHDDAVRVLTDLAGKAKDRGEIGAETRLRLVRADVEIDRGRVDVADTEYRSLLGSLRRVGDEHAAAYAVTGLAACKVMSGDLDGAEPLIGEAEATFAAHGDRHGCLQAWLVRAGGLLQRGRHTTAVELCNRALAVPEARCGIHKAAFLRVLGIALFESGSPQRSLPYYEESVRLSRELGWRKGERITLRRLGEARAALGEIDTAMTLLEQCRAMFGEAGDVRGEALTAFSLGEAHRRRGDVRTALGHYVASVSLLGSDADPSWRARAADAISRCRAVLVSCASCAP</sequence>
<gene>
    <name evidence="8" type="ORF">SacxiDRAFT_0800</name>
</gene>
<dbReference type="Proteomes" id="UP000004691">
    <property type="component" value="Unassembled WGS sequence"/>
</dbReference>
<dbReference type="RefSeq" id="WP_006237178.1">
    <property type="nucleotide sequence ID" value="NZ_JH636049.1"/>
</dbReference>
<dbReference type="OrthoDB" id="3697347at2"/>
<dbReference type="SUPFAM" id="SSF52540">
    <property type="entry name" value="P-loop containing nucleoside triphosphate hydrolases"/>
    <property type="match status" value="1"/>
</dbReference>
<evidence type="ECO:0000259" key="6">
    <source>
        <dbReference type="SMART" id="SM00862"/>
    </source>
</evidence>
<evidence type="ECO:0000256" key="3">
    <source>
        <dbReference type="ARBA" id="ARBA00023125"/>
    </source>
</evidence>
<dbReference type="InterPro" id="IPR051677">
    <property type="entry name" value="AfsR-DnrI-RedD_regulator"/>
</dbReference>
<evidence type="ECO:0000313" key="9">
    <source>
        <dbReference type="Proteomes" id="UP000004691"/>
    </source>
</evidence>
<dbReference type="SUPFAM" id="SSF46894">
    <property type="entry name" value="C-terminal effector domain of the bipartite response regulators"/>
    <property type="match status" value="1"/>
</dbReference>
<comment type="similarity">
    <text evidence="1">Belongs to the AfsR/DnrI/RedD regulatory family.</text>
</comment>
<dbReference type="InterPro" id="IPR001867">
    <property type="entry name" value="OmpR/PhoB-type_DNA-bd"/>
</dbReference>
<feature type="domain" description="OmpR/PhoB-type" evidence="6">
    <location>
        <begin position="15"/>
        <end position="83"/>
    </location>
</feature>
<dbReference type="HOGENOM" id="CLU_004665_2_0_11"/>
<proteinExistence type="inferred from homology"/>
<keyword evidence="9" id="KW-1185">Reference proteome</keyword>
<dbReference type="SUPFAM" id="SSF48452">
    <property type="entry name" value="TPR-like"/>
    <property type="match status" value="3"/>
</dbReference>
<evidence type="ECO:0000313" key="8">
    <source>
        <dbReference type="EMBL" id="EID53065.1"/>
    </source>
</evidence>
<dbReference type="Gene3D" id="3.40.50.300">
    <property type="entry name" value="P-loop containing nucleotide triphosphate hydrolases"/>
    <property type="match status" value="1"/>
</dbReference>
<evidence type="ECO:0000256" key="4">
    <source>
        <dbReference type="ARBA" id="ARBA00023163"/>
    </source>
</evidence>
<dbReference type="InterPro" id="IPR036388">
    <property type="entry name" value="WH-like_DNA-bd_sf"/>
</dbReference>
<keyword evidence="4" id="KW-0804">Transcription</keyword>
<dbReference type="GO" id="GO:0006355">
    <property type="term" value="P:regulation of DNA-templated transcription"/>
    <property type="evidence" value="ECO:0007669"/>
    <property type="project" value="InterPro"/>
</dbReference>
<keyword evidence="3 8" id="KW-0238">DNA-binding</keyword>
<dbReference type="SMART" id="SM01043">
    <property type="entry name" value="BTAD"/>
    <property type="match status" value="1"/>
</dbReference>
<dbReference type="Pfam" id="PF00486">
    <property type="entry name" value="Trans_reg_C"/>
    <property type="match status" value="1"/>
</dbReference>
<evidence type="ECO:0000256" key="2">
    <source>
        <dbReference type="ARBA" id="ARBA00023015"/>
    </source>
</evidence>
<dbReference type="InterPro" id="IPR011990">
    <property type="entry name" value="TPR-like_helical_dom_sf"/>
</dbReference>
<dbReference type="GO" id="GO:0003677">
    <property type="term" value="F:DNA binding"/>
    <property type="evidence" value="ECO:0007669"/>
    <property type="project" value="UniProtKB-KW"/>
</dbReference>
<dbReference type="eggNOG" id="COG3629">
    <property type="taxonomic scope" value="Bacteria"/>
</dbReference>
<dbReference type="InterPro" id="IPR041664">
    <property type="entry name" value="AAA_16"/>
</dbReference>
<dbReference type="InterPro" id="IPR019734">
    <property type="entry name" value="TPR_rpt"/>
</dbReference>
<dbReference type="STRING" id="882086.SacxiDRAFT_0800"/>
<dbReference type="SMART" id="SM00028">
    <property type="entry name" value="TPR"/>
    <property type="match status" value="4"/>
</dbReference>
<dbReference type="eggNOG" id="COG3903">
    <property type="taxonomic scope" value="Bacteria"/>
</dbReference>